<dbReference type="AlphaFoldDB" id="A0A7V1GE57"/>
<sequence>MNTLLLTLLLLSPSEVLLSEQVKLQTTETLHVMQNENKTMLKKQITTTLENMELVLPVIVDQQTLAKVQNVKQQLSQD</sequence>
<dbReference type="RefSeq" id="WP_304180500.1">
    <property type="nucleotide sequence ID" value="NZ_DRGM01000059.1"/>
</dbReference>
<organism evidence="1">
    <name type="scientific">Pseudoalteromonas prydzensis</name>
    <dbReference type="NCBI Taxonomy" id="182141"/>
    <lineage>
        <taxon>Bacteria</taxon>
        <taxon>Pseudomonadati</taxon>
        <taxon>Pseudomonadota</taxon>
        <taxon>Gammaproteobacteria</taxon>
        <taxon>Alteromonadales</taxon>
        <taxon>Pseudoalteromonadaceae</taxon>
        <taxon>Pseudoalteromonas</taxon>
    </lineage>
</organism>
<accession>A0A7V1GE57</accession>
<reference evidence="1" key="1">
    <citation type="journal article" date="2020" name="mSystems">
        <title>Genome- and Community-Level Interaction Insights into Carbon Utilization and Element Cycling Functions of Hydrothermarchaeota in Hydrothermal Sediment.</title>
        <authorList>
            <person name="Zhou Z."/>
            <person name="Liu Y."/>
            <person name="Xu W."/>
            <person name="Pan J."/>
            <person name="Luo Z.H."/>
            <person name="Li M."/>
        </authorList>
    </citation>
    <scope>NUCLEOTIDE SEQUENCE [LARGE SCALE GENOMIC DNA]</scope>
    <source>
        <strain evidence="1">HyVt-346</strain>
    </source>
</reference>
<protein>
    <submittedName>
        <fullName evidence="1">Uncharacterized protein</fullName>
    </submittedName>
</protein>
<dbReference type="EMBL" id="DRGM01000059">
    <property type="protein sequence ID" value="HEA15907.1"/>
    <property type="molecule type" value="Genomic_DNA"/>
</dbReference>
<gene>
    <name evidence="1" type="ORF">ENH88_05540</name>
</gene>
<dbReference type="Proteomes" id="UP000886188">
    <property type="component" value="Unassembled WGS sequence"/>
</dbReference>
<evidence type="ECO:0000313" key="1">
    <source>
        <dbReference type="EMBL" id="HEA15907.1"/>
    </source>
</evidence>
<comment type="caution">
    <text evidence="1">The sequence shown here is derived from an EMBL/GenBank/DDBJ whole genome shotgun (WGS) entry which is preliminary data.</text>
</comment>
<proteinExistence type="predicted"/>
<name>A0A7V1GE57_9GAMM</name>